<organism evidence="2">
    <name type="scientific">marine sediment metagenome</name>
    <dbReference type="NCBI Taxonomy" id="412755"/>
    <lineage>
        <taxon>unclassified sequences</taxon>
        <taxon>metagenomes</taxon>
        <taxon>ecological metagenomes</taxon>
    </lineage>
</organism>
<dbReference type="Gene3D" id="1.20.1090.10">
    <property type="entry name" value="Dehydroquinate synthase-like - alpha domain"/>
    <property type="match status" value="1"/>
</dbReference>
<dbReference type="InterPro" id="IPR039697">
    <property type="entry name" value="Alcohol_dehydrogenase_Fe"/>
</dbReference>
<protein>
    <recommendedName>
        <fullName evidence="1">Fe-containing alcohol dehydrogenase-like C-terminal domain-containing protein</fullName>
    </recommendedName>
</protein>
<reference evidence="2" key="1">
    <citation type="journal article" date="2014" name="Front. Microbiol.">
        <title>High frequency of phylogenetically diverse reductive dehalogenase-homologous genes in deep subseafloor sedimentary metagenomes.</title>
        <authorList>
            <person name="Kawai M."/>
            <person name="Futagami T."/>
            <person name="Toyoda A."/>
            <person name="Takaki Y."/>
            <person name="Nishi S."/>
            <person name="Hori S."/>
            <person name="Arai W."/>
            <person name="Tsubouchi T."/>
            <person name="Morono Y."/>
            <person name="Uchiyama I."/>
            <person name="Ito T."/>
            <person name="Fujiyama A."/>
            <person name="Inagaki F."/>
            <person name="Takami H."/>
        </authorList>
    </citation>
    <scope>NUCLEOTIDE SEQUENCE</scope>
    <source>
        <strain evidence="2">Expedition CK06-06</strain>
    </source>
</reference>
<dbReference type="PANTHER" id="PTHR11496">
    <property type="entry name" value="ALCOHOL DEHYDROGENASE"/>
    <property type="match status" value="1"/>
</dbReference>
<comment type="caution">
    <text evidence="2">The sequence shown here is derived from an EMBL/GenBank/DDBJ whole genome shotgun (WGS) entry which is preliminary data.</text>
</comment>
<dbReference type="EMBL" id="BARS01052937">
    <property type="protein sequence ID" value="GAG47166.1"/>
    <property type="molecule type" value="Genomic_DNA"/>
</dbReference>
<evidence type="ECO:0000313" key="2">
    <source>
        <dbReference type="EMBL" id="GAG47166.1"/>
    </source>
</evidence>
<dbReference type="GO" id="GO:0004022">
    <property type="term" value="F:alcohol dehydrogenase (NAD+) activity"/>
    <property type="evidence" value="ECO:0007669"/>
    <property type="project" value="TreeGrafter"/>
</dbReference>
<dbReference type="InterPro" id="IPR056798">
    <property type="entry name" value="ADH_Fe_C"/>
</dbReference>
<dbReference type="Pfam" id="PF25137">
    <property type="entry name" value="ADH_Fe_C"/>
    <property type="match status" value="1"/>
</dbReference>
<gene>
    <name evidence="2" type="ORF">S01H1_78638</name>
</gene>
<accession>X0ZFN9</accession>
<dbReference type="SUPFAM" id="SSF56796">
    <property type="entry name" value="Dehydroquinate synthase-like"/>
    <property type="match status" value="1"/>
</dbReference>
<name>X0ZFN9_9ZZZZ</name>
<sequence>GLNSPFDALTHAVEAYTAVDNETFPLPEGERTVYQGRHPLADVLAEQAIREIGRHLRRAVSDGSDLEARTGMSLAATSAGLSFSNVGVAVVHALEYALNEVAHTAHGRGCGLLLPFVMRFNMSACLPQTARIAALLGEDVTGLDEQTAAGRAVDAVERLKADIGIPNTMSDVGVTAEQVPQMAEKAFALKRILRVNPRPVTQDDLAEILRSAL</sequence>
<feature type="domain" description="Fe-containing alcohol dehydrogenase-like C-terminal" evidence="1">
    <location>
        <begin position="37"/>
        <end position="213"/>
    </location>
</feature>
<dbReference type="PANTHER" id="PTHR11496:SF102">
    <property type="entry name" value="ALCOHOL DEHYDROGENASE 4"/>
    <property type="match status" value="1"/>
</dbReference>
<feature type="non-terminal residue" evidence="2">
    <location>
        <position position="1"/>
    </location>
</feature>
<proteinExistence type="predicted"/>
<evidence type="ECO:0000259" key="1">
    <source>
        <dbReference type="Pfam" id="PF25137"/>
    </source>
</evidence>
<dbReference type="AlphaFoldDB" id="X0ZFN9"/>